<name>A0A059G4C6_9PROT</name>
<accession>A0A059G4C6</accession>
<comment type="caution">
    <text evidence="2">The sequence shown here is derived from an EMBL/GenBank/DDBJ whole genome shotgun (WGS) entry which is preliminary data.</text>
</comment>
<dbReference type="OrthoDB" id="9832093at2"/>
<evidence type="ECO:0000313" key="2">
    <source>
        <dbReference type="EMBL" id="KDA01671.1"/>
    </source>
</evidence>
<dbReference type="EMBL" id="ARYL01000023">
    <property type="protein sequence ID" value="KDA01671.1"/>
    <property type="molecule type" value="Genomic_DNA"/>
</dbReference>
<dbReference type="AlphaFoldDB" id="A0A059G4C6"/>
<evidence type="ECO:0008006" key="4">
    <source>
        <dbReference type="Google" id="ProtNLM"/>
    </source>
</evidence>
<reference evidence="2 3" key="1">
    <citation type="journal article" date="2014" name="Antonie Van Leeuwenhoek">
        <title>Hyphomonas beringensis sp. nov. and Hyphomonas chukchiensis sp. nov., isolated from surface seawater of the Bering Sea and Chukchi Sea.</title>
        <authorList>
            <person name="Li C."/>
            <person name="Lai Q."/>
            <person name="Li G."/>
            <person name="Dong C."/>
            <person name="Wang J."/>
            <person name="Liao Y."/>
            <person name="Shao Z."/>
        </authorList>
    </citation>
    <scope>NUCLEOTIDE SEQUENCE [LARGE SCALE GENOMIC DNA]</scope>
    <source>
        <strain evidence="2 3">SCH89</strain>
    </source>
</reference>
<dbReference type="Proteomes" id="UP000024942">
    <property type="component" value="Unassembled WGS sequence"/>
</dbReference>
<evidence type="ECO:0000256" key="1">
    <source>
        <dbReference type="SAM" id="MobiDB-lite"/>
    </source>
</evidence>
<gene>
    <name evidence="2" type="ORF">HOC_14168</name>
</gene>
<organism evidence="2 3">
    <name type="scientific">Hyphomonas oceanitis SCH89</name>
    <dbReference type="NCBI Taxonomy" id="1280953"/>
    <lineage>
        <taxon>Bacteria</taxon>
        <taxon>Pseudomonadati</taxon>
        <taxon>Pseudomonadota</taxon>
        <taxon>Alphaproteobacteria</taxon>
        <taxon>Hyphomonadales</taxon>
        <taxon>Hyphomonadaceae</taxon>
        <taxon>Hyphomonas</taxon>
    </lineage>
</organism>
<feature type="region of interest" description="Disordered" evidence="1">
    <location>
        <begin position="64"/>
        <end position="92"/>
    </location>
</feature>
<evidence type="ECO:0000313" key="3">
    <source>
        <dbReference type="Proteomes" id="UP000024942"/>
    </source>
</evidence>
<protein>
    <recommendedName>
        <fullName evidence="4">DUF2946 domain-containing protein</fullName>
    </recommendedName>
</protein>
<keyword evidence="3" id="KW-1185">Reference proteome</keyword>
<sequence length="148" mass="15558">MRKGLLSRLSMFRAVATLMLVALLVRAAVPTGWMIAPAEAGTGFTIELCSGRTVVLDPVSRKVTGLHGDAQPDTPSDSAPDGDHGDPGHMAPCPFAVASIMVQADSGHVFDVPAMRRDNDRMLPPLRAPPASRVITAPLPARGPPLFS</sequence>
<dbReference type="PATRIC" id="fig|1280953.3.peg.2847"/>
<proteinExistence type="predicted"/>
<dbReference type="STRING" id="1280953.HOC_14168"/>
<dbReference type="RefSeq" id="WP_035539671.1">
    <property type="nucleotide sequence ID" value="NZ_ARYL01000023.1"/>
</dbReference>